<evidence type="ECO:0000256" key="2">
    <source>
        <dbReference type="ARBA" id="ARBA00023125"/>
    </source>
</evidence>
<evidence type="ECO:0000313" key="5">
    <source>
        <dbReference type="EMBL" id="GKT33648.1"/>
    </source>
</evidence>
<evidence type="ECO:0000313" key="6">
    <source>
        <dbReference type="Proteomes" id="UP001057375"/>
    </source>
</evidence>
<keyword evidence="2" id="KW-0238">DNA-binding</keyword>
<feature type="non-terminal residue" evidence="5">
    <location>
        <position position="162"/>
    </location>
</feature>
<feature type="domain" description="HTH gntR-type" evidence="4">
    <location>
        <begin position="11"/>
        <end position="78"/>
    </location>
</feature>
<proteinExistence type="predicted"/>
<dbReference type="EMBL" id="BQXS01010386">
    <property type="protein sequence ID" value="GKT33648.1"/>
    <property type="molecule type" value="Genomic_DNA"/>
</dbReference>
<dbReference type="PANTHER" id="PTHR43537:SF24">
    <property type="entry name" value="GLUCONATE OPERON TRANSCRIPTIONAL REPRESSOR"/>
    <property type="match status" value="1"/>
</dbReference>
<dbReference type="InterPro" id="IPR036388">
    <property type="entry name" value="WH-like_DNA-bd_sf"/>
</dbReference>
<keyword evidence="1" id="KW-0805">Transcription regulation</keyword>
<organism evidence="5 6">
    <name type="scientific">Aduncisulcus paluster</name>
    <dbReference type="NCBI Taxonomy" id="2918883"/>
    <lineage>
        <taxon>Eukaryota</taxon>
        <taxon>Metamonada</taxon>
        <taxon>Carpediemonas-like organisms</taxon>
        <taxon>Aduncisulcus</taxon>
    </lineage>
</organism>
<dbReference type="InterPro" id="IPR036390">
    <property type="entry name" value="WH_DNA-bd_sf"/>
</dbReference>
<reference evidence="5" key="1">
    <citation type="submission" date="2022-03" db="EMBL/GenBank/DDBJ databases">
        <title>Draft genome sequence of Aduncisulcus paluster, a free-living microaerophilic Fornicata.</title>
        <authorList>
            <person name="Yuyama I."/>
            <person name="Kume K."/>
            <person name="Tamura T."/>
            <person name="Inagaki Y."/>
            <person name="Hashimoto T."/>
        </authorList>
    </citation>
    <scope>NUCLEOTIDE SEQUENCE</scope>
    <source>
        <strain evidence="5">NY0171</strain>
    </source>
</reference>
<dbReference type="SUPFAM" id="SSF48008">
    <property type="entry name" value="GntR ligand-binding domain-like"/>
    <property type="match status" value="1"/>
</dbReference>
<dbReference type="InterPro" id="IPR000524">
    <property type="entry name" value="Tscrpt_reg_HTH_GntR"/>
</dbReference>
<evidence type="ECO:0000259" key="4">
    <source>
        <dbReference type="PROSITE" id="PS50949"/>
    </source>
</evidence>
<dbReference type="PANTHER" id="PTHR43537">
    <property type="entry name" value="TRANSCRIPTIONAL REGULATOR, GNTR FAMILY"/>
    <property type="match status" value="1"/>
</dbReference>
<dbReference type="Gene3D" id="1.20.120.530">
    <property type="entry name" value="GntR ligand-binding domain-like"/>
    <property type="match status" value="1"/>
</dbReference>
<dbReference type="PROSITE" id="PS50949">
    <property type="entry name" value="HTH_GNTR"/>
    <property type="match status" value="1"/>
</dbReference>
<name>A0ABQ5KMB9_9EUKA</name>
<dbReference type="SMART" id="SM00345">
    <property type="entry name" value="HTH_GNTR"/>
    <property type="match status" value="1"/>
</dbReference>
<dbReference type="CDD" id="cd07377">
    <property type="entry name" value="WHTH_GntR"/>
    <property type="match status" value="1"/>
</dbReference>
<dbReference type="PRINTS" id="PR00035">
    <property type="entry name" value="HTHGNTR"/>
</dbReference>
<evidence type="ECO:0000256" key="1">
    <source>
        <dbReference type="ARBA" id="ARBA00023015"/>
    </source>
</evidence>
<accession>A0ABQ5KMB9</accession>
<comment type="caution">
    <text evidence="5">The sequence shown here is derived from an EMBL/GenBank/DDBJ whole genome shotgun (WGS) entry which is preliminary data.</text>
</comment>
<protein>
    <submittedName>
        <fullName evidence="5">GntR family transcriptional regulator</fullName>
    </submittedName>
</protein>
<dbReference type="SMART" id="SM00895">
    <property type="entry name" value="FCD"/>
    <property type="match status" value="1"/>
</dbReference>
<dbReference type="SUPFAM" id="SSF46785">
    <property type="entry name" value="Winged helix' DNA-binding domain"/>
    <property type="match status" value="1"/>
</dbReference>
<dbReference type="Pfam" id="PF07729">
    <property type="entry name" value="FCD"/>
    <property type="match status" value="1"/>
</dbReference>
<dbReference type="Pfam" id="PF00392">
    <property type="entry name" value="GntR"/>
    <property type="match status" value="1"/>
</dbReference>
<keyword evidence="6" id="KW-1185">Reference proteome</keyword>
<sequence>MDLFDQKKENKSLTSIIFEKIREDILNGMYDPGEKIVEAKLADELGVSRTPVREALKQLELDGLVENIPNRGVIVKGVTAQDIRDIYTIREAIEGIAARWSVERMSQDELDSLKEIYELMEFYTFKKDVDKIFELNTRFHELIYMATNSRFLEHVLRDFQLF</sequence>
<dbReference type="Gene3D" id="1.10.10.10">
    <property type="entry name" value="Winged helix-like DNA-binding domain superfamily/Winged helix DNA-binding domain"/>
    <property type="match status" value="1"/>
</dbReference>
<dbReference type="Proteomes" id="UP001057375">
    <property type="component" value="Unassembled WGS sequence"/>
</dbReference>
<dbReference type="InterPro" id="IPR011711">
    <property type="entry name" value="GntR_C"/>
</dbReference>
<keyword evidence="3" id="KW-0804">Transcription</keyword>
<gene>
    <name evidence="5" type="ORF">ADUPG1_007465</name>
</gene>
<dbReference type="InterPro" id="IPR008920">
    <property type="entry name" value="TF_FadR/GntR_C"/>
</dbReference>
<evidence type="ECO:0000256" key="3">
    <source>
        <dbReference type="ARBA" id="ARBA00023163"/>
    </source>
</evidence>